<keyword evidence="3 4" id="KW-0560">Oxidoreductase</keyword>
<dbReference type="EC" id="1.13.12.-" evidence="4"/>
<evidence type="ECO:0000313" key="4">
    <source>
        <dbReference type="EMBL" id="MFG1255314.1"/>
    </source>
</evidence>
<protein>
    <submittedName>
        <fullName evidence="4">Nitronate monooxygenase</fullName>
        <ecNumber evidence="4">1.13.12.-</ecNumber>
    </submittedName>
</protein>
<proteinExistence type="predicted"/>
<dbReference type="Pfam" id="PF03060">
    <property type="entry name" value="NMO"/>
    <property type="match status" value="2"/>
</dbReference>
<evidence type="ECO:0000256" key="1">
    <source>
        <dbReference type="ARBA" id="ARBA00022630"/>
    </source>
</evidence>
<dbReference type="Proteomes" id="UP001604043">
    <property type="component" value="Unassembled WGS sequence"/>
</dbReference>
<keyword evidence="2" id="KW-0288">FMN</keyword>
<evidence type="ECO:0000256" key="2">
    <source>
        <dbReference type="ARBA" id="ARBA00022643"/>
    </source>
</evidence>
<dbReference type="RefSeq" id="WP_394010236.1">
    <property type="nucleotide sequence ID" value="NZ_JBAFUR010000010.1"/>
</dbReference>
<organism evidence="4 5">
    <name type="scientific">Xanthobacter aminoxidans</name>
    <dbReference type="NCBI Taxonomy" id="186280"/>
    <lineage>
        <taxon>Bacteria</taxon>
        <taxon>Pseudomonadati</taxon>
        <taxon>Pseudomonadota</taxon>
        <taxon>Alphaproteobacteria</taxon>
        <taxon>Hyphomicrobiales</taxon>
        <taxon>Xanthobacteraceae</taxon>
        <taxon>Xanthobacter</taxon>
    </lineage>
</organism>
<dbReference type="Gene3D" id="3.20.20.70">
    <property type="entry name" value="Aldolase class I"/>
    <property type="match status" value="1"/>
</dbReference>
<comment type="caution">
    <text evidence="4">The sequence shown here is derived from an EMBL/GenBank/DDBJ whole genome shotgun (WGS) entry which is preliminary data.</text>
</comment>
<dbReference type="EMBL" id="JBAFUR010000010">
    <property type="protein sequence ID" value="MFG1255314.1"/>
    <property type="molecule type" value="Genomic_DNA"/>
</dbReference>
<accession>A0ABW6ZQR1</accession>
<keyword evidence="4" id="KW-0503">Monooxygenase</keyword>
<keyword evidence="1" id="KW-0285">Flavoprotein</keyword>
<dbReference type="PANTHER" id="PTHR32332">
    <property type="entry name" value="2-NITROPROPANE DIOXYGENASE"/>
    <property type="match status" value="1"/>
</dbReference>
<gene>
    <name evidence="4" type="ORF">V5F30_24095</name>
</gene>
<reference evidence="4 5" key="1">
    <citation type="submission" date="2024-02" db="EMBL/GenBank/DDBJ databases">
        <title>Expansion and revision of Xanthobacter and proposal of Roseixanthobacter gen. nov.</title>
        <authorList>
            <person name="Soltysiak M.P.M."/>
            <person name="Jalihal A."/>
            <person name="Ory A."/>
            <person name="Chrisophersen C."/>
            <person name="Lee A.D."/>
            <person name="Boulton J."/>
            <person name="Springer M."/>
        </authorList>
    </citation>
    <scope>NUCLEOTIDE SEQUENCE [LARGE SCALE GENOMIC DNA]</scope>
    <source>
        <strain evidence="4 5">CB5</strain>
    </source>
</reference>
<keyword evidence="5" id="KW-1185">Reference proteome</keyword>
<dbReference type="PANTHER" id="PTHR32332:SF20">
    <property type="entry name" value="2-NITROPROPANE DIOXYGENASE-LIKE PROTEIN"/>
    <property type="match status" value="1"/>
</dbReference>
<dbReference type="GO" id="GO:0004497">
    <property type="term" value="F:monooxygenase activity"/>
    <property type="evidence" value="ECO:0007669"/>
    <property type="project" value="UniProtKB-KW"/>
</dbReference>
<name>A0ABW6ZQR1_9HYPH</name>
<dbReference type="CDD" id="cd04730">
    <property type="entry name" value="NPD_like"/>
    <property type="match status" value="1"/>
</dbReference>
<evidence type="ECO:0000256" key="3">
    <source>
        <dbReference type="ARBA" id="ARBA00023002"/>
    </source>
</evidence>
<dbReference type="SUPFAM" id="SSF51412">
    <property type="entry name" value="Inosine monophosphate dehydrogenase (IMPDH)"/>
    <property type="match status" value="1"/>
</dbReference>
<dbReference type="InterPro" id="IPR004136">
    <property type="entry name" value="NMO"/>
</dbReference>
<evidence type="ECO:0000313" key="5">
    <source>
        <dbReference type="Proteomes" id="UP001604043"/>
    </source>
</evidence>
<dbReference type="InterPro" id="IPR013785">
    <property type="entry name" value="Aldolase_TIM"/>
</dbReference>
<sequence>MPDRNRYVLIIPGLRLRAPRLSQVADNAAQVRAADGSGLRGSGRRAAFLIHSESASSMRPQIFKTRITELLGIRHPILCGGLGPGVSDAAYVAAVVKAGGMGFIVSSGETDWVEEQVRTCRATLGDLGFGVNIYISRFDEGIERARRLIPLLADNRVSCVETAGASPEPIIPALREAGIKIIHKVPAVKYARSAARLDVDAITVVGADCGGHPGVFMISTMVQAPVLAREIDLPLVVGGGIGTGSQLAAALAMGADAIVMGTRMLVAEELWIHPSYKQFIAESDGTQSVVVKQILRDHHRVLENDSARELLALEDRKVTDFDAYRPHVAGKLAREAYRTGDRSRGMLDFGPAAAFATSIQSVETIFDDMLDGACAAISRMSALTGRQAPDADAVGRQICVD</sequence>